<reference evidence="2" key="1">
    <citation type="submission" date="2016-09" db="EMBL/GenBank/DDBJ databases">
        <title>Streptomyces puniciscabiei strain:TW1S1 Genome sequencing and assembly.</title>
        <authorList>
            <person name="Kim M.-K."/>
            <person name="Kim S.B."/>
        </authorList>
    </citation>
    <scope>NUCLEOTIDE SEQUENCE [LARGE SCALE GENOMIC DNA]</scope>
    <source>
        <strain evidence="2">TW1S1</strain>
    </source>
</reference>
<evidence type="ECO:0000313" key="1">
    <source>
        <dbReference type="EMBL" id="AOR32090.1"/>
    </source>
</evidence>
<dbReference type="AlphaFoldDB" id="A0A1D7Y9C9"/>
<dbReference type="RefSeq" id="WP_069778711.1">
    <property type="nucleotide sequence ID" value="NZ_CP017248.1"/>
</dbReference>
<gene>
    <name evidence="1" type="ORF">BFF78_14385</name>
</gene>
<dbReference type="Proteomes" id="UP000094960">
    <property type="component" value="Chromosome"/>
</dbReference>
<accession>A0A1D7Y9C9</accession>
<dbReference type="KEGG" id="spun:BFF78_14385"/>
<proteinExistence type="predicted"/>
<name>A0A1D7Y9C9_9ACTN</name>
<evidence type="ECO:0000313" key="2">
    <source>
        <dbReference type="Proteomes" id="UP000094960"/>
    </source>
</evidence>
<dbReference type="EMBL" id="CP017248">
    <property type="protein sequence ID" value="AOR32090.1"/>
    <property type="molecule type" value="Genomic_DNA"/>
</dbReference>
<sequence length="74" mass="8041">MASDPLALFEKPVIVRSHAHQVDGQIRSHQARGAHTLDPDAHASVRGLHKELGDAVDEFSRALKRLAKRGLGVV</sequence>
<protein>
    <submittedName>
        <fullName evidence="1">Uncharacterized protein</fullName>
    </submittedName>
</protein>
<keyword evidence="2" id="KW-1185">Reference proteome</keyword>
<organism evidence="1 2">
    <name type="scientific">Streptomyces fodineus</name>
    <dbReference type="NCBI Taxonomy" id="1904616"/>
    <lineage>
        <taxon>Bacteria</taxon>
        <taxon>Bacillati</taxon>
        <taxon>Actinomycetota</taxon>
        <taxon>Actinomycetes</taxon>
        <taxon>Kitasatosporales</taxon>
        <taxon>Streptomycetaceae</taxon>
        <taxon>Streptomyces</taxon>
    </lineage>
</organism>